<keyword evidence="3" id="KW-1185">Reference proteome</keyword>
<reference evidence="2" key="2">
    <citation type="journal article" date="2023" name="IMA Fungus">
        <title>Comparative genomic study of the Penicillium genus elucidates a diverse pangenome and 15 lateral gene transfer events.</title>
        <authorList>
            <person name="Petersen C."/>
            <person name="Sorensen T."/>
            <person name="Nielsen M.R."/>
            <person name="Sondergaard T.E."/>
            <person name="Sorensen J.L."/>
            <person name="Fitzpatrick D.A."/>
            <person name="Frisvad J.C."/>
            <person name="Nielsen K.L."/>
        </authorList>
    </citation>
    <scope>NUCLEOTIDE SEQUENCE</scope>
    <source>
        <strain evidence="2">IBT 29864</strain>
    </source>
</reference>
<dbReference type="AlphaFoldDB" id="A0A9W9US00"/>
<evidence type="ECO:0000259" key="1">
    <source>
        <dbReference type="Pfam" id="PF20736"/>
    </source>
</evidence>
<dbReference type="EMBL" id="JAPZBS010000011">
    <property type="protein sequence ID" value="KAJ5354369.1"/>
    <property type="molecule type" value="Genomic_DNA"/>
</dbReference>
<dbReference type="PANTHER" id="PTHR43465:SF2">
    <property type="entry name" value="DUF1680 DOMAIN PROTEIN (AFU_ORTHOLOGUE AFUA_1G08910)"/>
    <property type="match status" value="1"/>
</dbReference>
<dbReference type="InterPro" id="IPR049046">
    <property type="entry name" value="Beta-AFase-like_GH127_middle"/>
</dbReference>
<dbReference type="OrthoDB" id="5358475at2759"/>
<accession>A0A9W9US00</accession>
<reference evidence="2" key="1">
    <citation type="submission" date="2022-11" db="EMBL/GenBank/DDBJ databases">
        <authorList>
            <person name="Petersen C."/>
        </authorList>
    </citation>
    <scope>NUCLEOTIDE SEQUENCE</scope>
    <source>
        <strain evidence="2">IBT 29864</strain>
    </source>
</reference>
<name>A0A9W9US00_9EURO</name>
<evidence type="ECO:0000313" key="3">
    <source>
        <dbReference type="Proteomes" id="UP001147782"/>
    </source>
</evidence>
<proteinExistence type="predicted"/>
<sequence>MRLPNFNSLYLQFTGYFYLIGPAQASSSLVPFAFEPLPLGSISPNGWLRTELETSAAGLGGHLYDFWRFVADSTWIGGASEYSVLNEAMPYWVNALVPLSYTLPDERLKAQVHSVVDTILDRIQPDGWIGPETLAGGERMIWARTLLFLGLTNLADANSTYQVPIVNAMHRFNALMNSMLKQNGTGMIYHEGDKPSANDFSWFRSRAEDMMVSLQWLIDYHPGNQSAVLKENIDMLHQFADKWEGWYTEGSYIKEDLYNLPESVTDDQWAFLHGVTIAEAVLRRSTSNDSLLTTAKNGVDWTFQYHGSASGTILADERTDGLNAYYGSELCTDVEIIYSLAYNYFAIGDSDYADRAELTAFNALPAAVSGDWWSHQYMTEPNQPFSKNLSATPFFDTNTLSQTFGLEPNYPCCTVNHPQGYPKFTMYSYLRKGKTGIVHALLSPGRVETQVQGKPVSVDCQTDYPFNSTFSYTVECKDSFELYLRVPKWATSTTVQVGDSQIHTPPVDPHSGLIELKVPSGTTKIRYDLGMELQTVSRANDTVAIYRGPLLYAFHIPHTVSSGPPKFYTNQTDYPAGTYPPQAQDHTLLNTTEWNIAIDPTTLEFQQGDGPLPSPTFEDGKLPAYVTVKACLIDWPMFVGAVPGTPIPKNERKCLGDTFEAILRPYGSAKLHMSDLPTIDLSG</sequence>
<dbReference type="Proteomes" id="UP001147782">
    <property type="component" value="Unassembled WGS sequence"/>
</dbReference>
<dbReference type="Pfam" id="PF20736">
    <property type="entry name" value="Glyco_hydro127M"/>
    <property type="match status" value="1"/>
</dbReference>
<feature type="domain" description="Non-reducing end beta-L-arabinofuranosidase-like GH127 middle" evidence="1">
    <location>
        <begin position="439"/>
        <end position="498"/>
    </location>
</feature>
<organism evidence="2 3">
    <name type="scientific">Penicillium cataractarum</name>
    <dbReference type="NCBI Taxonomy" id="2100454"/>
    <lineage>
        <taxon>Eukaryota</taxon>
        <taxon>Fungi</taxon>
        <taxon>Dikarya</taxon>
        <taxon>Ascomycota</taxon>
        <taxon>Pezizomycotina</taxon>
        <taxon>Eurotiomycetes</taxon>
        <taxon>Eurotiomycetidae</taxon>
        <taxon>Eurotiales</taxon>
        <taxon>Aspergillaceae</taxon>
        <taxon>Penicillium</taxon>
    </lineage>
</organism>
<dbReference type="PANTHER" id="PTHR43465">
    <property type="entry name" value="DUF1680 DOMAIN PROTEIN (AFU_ORTHOLOGUE AFUA_1G08910)"/>
    <property type="match status" value="1"/>
</dbReference>
<dbReference type="InterPro" id="IPR049174">
    <property type="entry name" value="Beta-AFase-like"/>
</dbReference>
<protein>
    <recommendedName>
        <fullName evidence="1">Non-reducing end beta-L-arabinofuranosidase-like GH127 middle domain-containing protein</fullName>
    </recommendedName>
</protein>
<gene>
    <name evidence="2" type="ORF">N7496_012802</name>
</gene>
<comment type="caution">
    <text evidence="2">The sequence shown here is derived from an EMBL/GenBank/DDBJ whole genome shotgun (WGS) entry which is preliminary data.</text>
</comment>
<dbReference type="GeneID" id="81444894"/>
<dbReference type="RefSeq" id="XP_056548938.1">
    <property type="nucleotide sequence ID" value="XM_056705715.1"/>
</dbReference>
<evidence type="ECO:0000313" key="2">
    <source>
        <dbReference type="EMBL" id="KAJ5354369.1"/>
    </source>
</evidence>